<gene>
    <name evidence="6" type="ORF">Rhe02_90860</name>
</gene>
<name>A0A8J3VL06_9ACTN</name>
<dbReference type="PROSITE" id="PS50977">
    <property type="entry name" value="HTH_TETR_2"/>
    <property type="match status" value="1"/>
</dbReference>
<dbReference type="Proteomes" id="UP000612899">
    <property type="component" value="Unassembled WGS sequence"/>
</dbReference>
<evidence type="ECO:0000313" key="7">
    <source>
        <dbReference type="Proteomes" id="UP000612899"/>
    </source>
</evidence>
<dbReference type="PANTHER" id="PTHR30055:SF234">
    <property type="entry name" value="HTH-TYPE TRANSCRIPTIONAL REGULATOR BETI"/>
    <property type="match status" value="1"/>
</dbReference>
<feature type="DNA-binding region" description="H-T-H motif" evidence="4">
    <location>
        <begin position="37"/>
        <end position="56"/>
    </location>
</feature>
<dbReference type="AlphaFoldDB" id="A0A8J3VL06"/>
<organism evidence="6 7">
    <name type="scientific">Rhizocola hellebori</name>
    <dbReference type="NCBI Taxonomy" id="1392758"/>
    <lineage>
        <taxon>Bacteria</taxon>
        <taxon>Bacillati</taxon>
        <taxon>Actinomycetota</taxon>
        <taxon>Actinomycetes</taxon>
        <taxon>Micromonosporales</taxon>
        <taxon>Micromonosporaceae</taxon>
        <taxon>Rhizocola</taxon>
    </lineage>
</organism>
<evidence type="ECO:0000256" key="4">
    <source>
        <dbReference type="PROSITE-ProRule" id="PRU00335"/>
    </source>
</evidence>
<dbReference type="RefSeq" id="WP_239124475.1">
    <property type="nucleotide sequence ID" value="NZ_BONY01000116.1"/>
</dbReference>
<protein>
    <submittedName>
        <fullName evidence="6">Putative TetR-family transcriptional regulator</fullName>
    </submittedName>
</protein>
<keyword evidence="2 4" id="KW-0238">DNA-binding</keyword>
<dbReference type="GO" id="GO:0000976">
    <property type="term" value="F:transcription cis-regulatory region binding"/>
    <property type="evidence" value="ECO:0007669"/>
    <property type="project" value="TreeGrafter"/>
</dbReference>
<dbReference type="InterPro" id="IPR001647">
    <property type="entry name" value="HTH_TetR"/>
</dbReference>
<accession>A0A8J3VL06</accession>
<dbReference type="InterPro" id="IPR009057">
    <property type="entry name" value="Homeodomain-like_sf"/>
</dbReference>
<comment type="caution">
    <text evidence="6">The sequence shown here is derived from an EMBL/GenBank/DDBJ whole genome shotgun (WGS) entry which is preliminary data.</text>
</comment>
<keyword evidence="3" id="KW-0804">Transcription</keyword>
<dbReference type="GO" id="GO:0003700">
    <property type="term" value="F:DNA-binding transcription factor activity"/>
    <property type="evidence" value="ECO:0007669"/>
    <property type="project" value="TreeGrafter"/>
</dbReference>
<keyword evidence="7" id="KW-1185">Reference proteome</keyword>
<sequence>MATAIRRTQQERASAMRHRLLEATLDCLVDHGYAGTSTTRVVERAGVTRGAQVHHFPTKAALVAAAIRHLADKRAEQAFAELDRIKKAPDPVDSALDLMWDLHQGPVFHATVELWVAARTDPELHGHLSMVEPATTASVVEVAKTLFPDHAERQAFAHWVYTCMDTIRGILLTSFVFDDPAPKLAARWHRAKAHLRILYTTLI</sequence>
<dbReference type="SUPFAM" id="SSF46689">
    <property type="entry name" value="Homeodomain-like"/>
    <property type="match status" value="1"/>
</dbReference>
<evidence type="ECO:0000256" key="1">
    <source>
        <dbReference type="ARBA" id="ARBA00023015"/>
    </source>
</evidence>
<dbReference type="PANTHER" id="PTHR30055">
    <property type="entry name" value="HTH-TYPE TRANSCRIPTIONAL REGULATOR RUTR"/>
    <property type="match status" value="1"/>
</dbReference>
<feature type="domain" description="HTH tetR-type" evidence="5">
    <location>
        <begin position="14"/>
        <end position="74"/>
    </location>
</feature>
<dbReference type="Pfam" id="PF00440">
    <property type="entry name" value="TetR_N"/>
    <property type="match status" value="1"/>
</dbReference>
<evidence type="ECO:0000256" key="2">
    <source>
        <dbReference type="ARBA" id="ARBA00023125"/>
    </source>
</evidence>
<dbReference type="InterPro" id="IPR050109">
    <property type="entry name" value="HTH-type_TetR-like_transc_reg"/>
</dbReference>
<dbReference type="Gene3D" id="1.10.357.10">
    <property type="entry name" value="Tetracycline Repressor, domain 2"/>
    <property type="match status" value="1"/>
</dbReference>
<dbReference type="PRINTS" id="PR00455">
    <property type="entry name" value="HTHTETR"/>
</dbReference>
<evidence type="ECO:0000313" key="6">
    <source>
        <dbReference type="EMBL" id="GIH11019.1"/>
    </source>
</evidence>
<reference evidence="6" key="1">
    <citation type="submission" date="2021-01" db="EMBL/GenBank/DDBJ databases">
        <title>Whole genome shotgun sequence of Rhizocola hellebori NBRC 109834.</title>
        <authorList>
            <person name="Komaki H."/>
            <person name="Tamura T."/>
        </authorList>
    </citation>
    <scope>NUCLEOTIDE SEQUENCE</scope>
    <source>
        <strain evidence="6">NBRC 109834</strain>
    </source>
</reference>
<evidence type="ECO:0000256" key="3">
    <source>
        <dbReference type="ARBA" id="ARBA00023163"/>
    </source>
</evidence>
<keyword evidence="1" id="KW-0805">Transcription regulation</keyword>
<evidence type="ECO:0000259" key="5">
    <source>
        <dbReference type="PROSITE" id="PS50977"/>
    </source>
</evidence>
<proteinExistence type="predicted"/>
<dbReference type="EMBL" id="BONY01000116">
    <property type="protein sequence ID" value="GIH11019.1"/>
    <property type="molecule type" value="Genomic_DNA"/>
</dbReference>